<proteinExistence type="predicted"/>
<feature type="transmembrane region" description="Helical" evidence="1">
    <location>
        <begin position="78"/>
        <end position="98"/>
    </location>
</feature>
<name>A0A9D4HBZ3_DREPO</name>
<keyword evidence="1" id="KW-0472">Membrane</keyword>
<dbReference type="EMBL" id="JAIWYP010000014">
    <property type="protein sequence ID" value="KAH3712977.1"/>
    <property type="molecule type" value="Genomic_DNA"/>
</dbReference>
<keyword evidence="1" id="KW-0812">Transmembrane</keyword>
<evidence type="ECO:0000313" key="3">
    <source>
        <dbReference type="Proteomes" id="UP000828390"/>
    </source>
</evidence>
<keyword evidence="3" id="KW-1185">Reference proteome</keyword>
<dbReference type="AlphaFoldDB" id="A0A9D4HBZ3"/>
<evidence type="ECO:0000256" key="1">
    <source>
        <dbReference type="SAM" id="Phobius"/>
    </source>
</evidence>
<keyword evidence="1" id="KW-1133">Transmembrane helix</keyword>
<comment type="caution">
    <text evidence="2">The sequence shown here is derived from an EMBL/GenBank/DDBJ whole genome shotgun (WGS) entry which is preliminary data.</text>
</comment>
<sequence length="152" mass="16698">MGNILINDSVERYYDEVTGSVQNCSTVCPALPGACQRKCPAYIPSGDNASTTLIETTLNTTTAFGSGQEVPSLVQLTAVPYILSAIAAILLFFIAIYFKDRIKRSINRLGQRLCQQHLKYGIQEEIKKPELQDLLGIHTQQNRLPSEPTGSP</sequence>
<evidence type="ECO:0000313" key="2">
    <source>
        <dbReference type="EMBL" id="KAH3712977.1"/>
    </source>
</evidence>
<protein>
    <submittedName>
        <fullName evidence="2">Uncharacterized protein</fullName>
    </submittedName>
</protein>
<reference evidence="2" key="2">
    <citation type="submission" date="2020-11" db="EMBL/GenBank/DDBJ databases">
        <authorList>
            <person name="McCartney M.A."/>
            <person name="Auch B."/>
            <person name="Kono T."/>
            <person name="Mallez S."/>
            <person name="Becker A."/>
            <person name="Gohl D.M."/>
            <person name="Silverstein K.A.T."/>
            <person name="Koren S."/>
            <person name="Bechman K.B."/>
            <person name="Herman A."/>
            <person name="Abrahante J.E."/>
            <person name="Garbe J."/>
        </authorList>
    </citation>
    <scope>NUCLEOTIDE SEQUENCE</scope>
    <source>
        <strain evidence="2">Duluth1</strain>
        <tissue evidence="2">Whole animal</tissue>
    </source>
</reference>
<dbReference type="Proteomes" id="UP000828390">
    <property type="component" value="Unassembled WGS sequence"/>
</dbReference>
<organism evidence="2 3">
    <name type="scientific">Dreissena polymorpha</name>
    <name type="common">Zebra mussel</name>
    <name type="synonym">Mytilus polymorpha</name>
    <dbReference type="NCBI Taxonomy" id="45954"/>
    <lineage>
        <taxon>Eukaryota</taxon>
        <taxon>Metazoa</taxon>
        <taxon>Spiralia</taxon>
        <taxon>Lophotrochozoa</taxon>
        <taxon>Mollusca</taxon>
        <taxon>Bivalvia</taxon>
        <taxon>Autobranchia</taxon>
        <taxon>Heteroconchia</taxon>
        <taxon>Euheterodonta</taxon>
        <taxon>Imparidentia</taxon>
        <taxon>Neoheterodontei</taxon>
        <taxon>Myida</taxon>
        <taxon>Dreissenoidea</taxon>
        <taxon>Dreissenidae</taxon>
        <taxon>Dreissena</taxon>
    </lineage>
</organism>
<gene>
    <name evidence="2" type="ORF">DPMN_072739</name>
</gene>
<reference evidence="2" key="1">
    <citation type="journal article" date="2019" name="bioRxiv">
        <title>The Genome of the Zebra Mussel, Dreissena polymorpha: A Resource for Invasive Species Research.</title>
        <authorList>
            <person name="McCartney M.A."/>
            <person name="Auch B."/>
            <person name="Kono T."/>
            <person name="Mallez S."/>
            <person name="Zhang Y."/>
            <person name="Obille A."/>
            <person name="Becker A."/>
            <person name="Abrahante J.E."/>
            <person name="Garbe J."/>
            <person name="Badalamenti J.P."/>
            <person name="Herman A."/>
            <person name="Mangelson H."/>
            <person name="Liachko I."/>
            <person name="Sullivan S."/>
            <person name="Sone E.D."/>
            <person name="Koren S."/>
            <person name="Silverstein K.A.T."/>
            <person name="Beckman K.B."/>
            <person name="Gohl D.M."/>
        </authorList>
    </citation>
    <scope>NUCLEOTIDE SEQUENCE</scope>
    <source>
        <strain evidence="2">Duluth1</strain>
        <tissue evidence="2">Whole animal</tissue>
    </source>
</reference>
<accession>A0A9D4HBZ3</accession>